<dbReference type="GO" id="GO:0047631">
    <property type="term" value="F:ADP-ribose diphosphatase activity"/>
    <property type="evidence" value="ECO:0007669"/>
    <property type="project" value="UniProtKB-EC"/>
</dbReference>
<dbReference type="PANTHER" id="PTHR13800:SF41">
    <property type="entry name" value="PROTEIN CED-11"/>
    <property type="match status" value="1"/>
</dbReference>
<dbReference type="SUPFAM" id="SSF55811">
    <property type="entry name" value="Nudix"/>
    <property type="match status" value="1"/>
</dbReference>
<dbReference type="EMBL" id="CACVKT020006484">
    <property type="protein sequence ID" value="CAC5401844.1"/>
    <property type="molecule type" value="Genomic_DNA"/>
</dbReference>
<feature type="transmembrane region" description="Helical" evidence="13">
    <location>
        <begin position="838"/>
        <end position="857"/>
    </location>
</feature>
<keyword evidence="3" id="KW-1003">Cell membrane</keyword>
<evidence type="ECO:0000313" key="16">
    <source>
        <dbReference type="EMBL" id="CAC5401844.1"/>
    </source>
</evidence>
<dbReference type="GO" id="GO:0005886">
    <property type="term" value="C:plasma membrane"/>
    <property type="evidence" value="ECO:0007669"/>
    <property type="project" value="UniProtKB-SubCell"/>
</dbReference>
<feature type="transmembrane region" description="Helical" evidence="13">
    <location>
        <begin position="924"/>
        <end position="946"/>
    </location>
</feature>
<keyword evidence="2" id="KW-0813">Transport</keyword>
<organism evidence="16 17">
    <name type="scientific">Mytilus coruscus</name>
    <name type="common">Sea mussel</name>
    <dbReference type="NCBI Taxonomy" id="42192"/>
    <lineage>
        <taxon>Eukaryota</taxon>
        <taxon>Metazoa</taxon>
        <taxon>Spiralia</taxon>
        <taxon>Lophotrochozoa</taxon>
        <taxon>Mollusca</taxon>
        <taxon>Bivalvia</taxon>
        <taxon>Autobranchia</taxon>
        <taxon>Pteriomorphia</taxon>
        <taxon>Mytilida</taxon>
        <taxon>Mytiloidea</taxon>
        <taxon>Mytilidae</taxon>
        <taxon>Mytilinae</taxon>
        <taxon>Mytilus</taxon>
    </lineage>
</organism>
<feature type="domain" description="TRPM-like" evidence="15">
    <location>
        <begin position="466"/>
        <end position="689"/>
    </location>
</feature>
<keyword evidence="17" id="KW-1185">Reference proteome</keyword>
<dbReference type="OrthoDB" id="301415at2759"/>
<dbReference type="Pfam" id="PF25508">
    <property type="entry name" value="TRPM2"/>
    <property type="match status" value="1"/>
</dbReference>
<evidence type="ECO:0000256" key="5">
    <source>
        <dbReference type="ARBA" id="ARBA00022673"/>
    </source>
</evidence>
<keyword evidence="4" id="KW-0109">Calcium transport</keyword>
<keyword evidence="6 13" id="KW-0812">Transmembrane</keyword>
<name>A0A6J8D3W5_MYTCO</name>
<keyword evidence="5" id="KW-0107">Calcium channel</keyword>
<feature type="domain" description="TRPM SLOG" evidence="14">
    <location>
        <begin position="62"/>
        <end position="350"/>
    </location>
</feature>
<evidence type="ECO:0000256" key="11">
    <source>
        <dbReference type="ARBA" id="ARBA00023303"/>
    </source>
</evidence>
<protein>
    <submittedName>
        <fullName evidence="16">TRPM2</fullName>
        <ecNumber evidence="16">3.6.1.13</ecNumber>
    </submittedName>
</protein>
<evidence type="ECO:0000256" key="3">
    <source>
        <dbReference type="ARBA" id="ARBA00022475"/>
    </source>
</evidence>
<keyword evidence="12" id="KW-0175">Coiled coil</keyword>
<feature type="transmembrane region" description="Helical" evidence="13">
    <location>
        <begin position="878"/>
        <end position="904"/>
    </location>
</feature>
<reference evidence="16 17" key="1">
    <citation type="submission" date="2020-06" db="EMBL/GenBank/DDBJ databases">
        <authorList>
            <person name="Li R."/>
            <person name="Bekaert M."/>
        </authorList>
    </citation>
    <scope>NUCLEOTIDE SEQUENCE [LARGE SCALE GENOMIC DNA]</scope>
    <source>
        <strain evidence="17">wild</strain>
    </source>
</reference>
<gene>
    <name evidence="16" type="ORF">MCOR_35885</name>
</gene>
<keyword evidence="8 13" id="KW-1133">Transmembrane helix</keyword>
<dbReference type="Pfam" id="PF25969">
    <property type="entry name" value="NUDT9_N"/>
    <property type="match status" value="1"/>
</dbReference>
<evidence type="ECO:0000256" key="8">
    <source>
        <dbReference type="ARBA" id="ARBA00022989"/>
    </source>
</evidence>
<evidence type="ECO:0000256" key="7">
    <source>
        <dbReference type="ARBA" id="ARBA00022837"/>
    </source>
</evidence>
<evidence type="ECO:0000256" key="12">
    <source>
        <dbReference type="SAM" id="Coils"/>
    </source>
</evidence>
<sequence length="1587" mass="185086">MANLDEFPMVYIDPVYATVTSMTGLDNDDTADLKWMENCGMSGGIIKFSTQGCVQRRSNVSYYVKMAEETSTDMIADYFYKAWKLGTPNIVVSIISNPDLWKRWKNQKQREDFQKGIVEAINTTSMWLLTDGTNTGVSKMIGNAIKKEKERRHLLAANVSKQHLVSDNLEKLPKITAIGVIPTSKLSYAEAFNTEDGEISIELSDQDNMSLLEELNPDLTNFIMLDQVKTNQDVNDYRLAIEKRFRRPVGKPKQYRLVDDNGSGEVITGTTTPLVGLLIQGGRTDIEHVCDLIKIKVPIVILKGTGSAADLFSFAHDEIKRRPDEEHVNSYVKPELLKRMMKAFPKEFKNDVLARNQCRDRIVECLQFSLKDSFTAVPLKVEQNFVTVLDIDADTSVLENLNKYILLALFESQEPQKGKMLQDQLQKNLKLTLDWNRHDLALSQIFQKYDWVRIKISNNLLDLAMIKKDRHKFVQLFLDRDAIEVHKYFSHKKFLYLINHFEDPEFFRTICLGEMLGYSPISDYPVSKRFVYGYKCGINKLLYKATYLSQLAAFTDFEEIEAMESNVSAPAVAERKAFNILVYWAALNFDAELTKTLWKKTEEPMAMAIIVSMIWHNMAKRWCPDVDLKRKLLASSKEFGKMAVQLLDYSYKDSNINTIALLDDRLEDFNFKTVIELAHMSKNKHFIAHYICQKWLRRRWFGNLLIRKYDWGPIKIPNWVKIYLSLVLIFPMFIWIEYDLADKKRRQDKIMDDDYDEQTVKDAPLASHNRPVFVDDWIVKPTETVAFKMRSVWQYGRERLKVPIHLQFYYLWSAPITKFWLNQVFYIMFLILFSLATLYPYCGIFSLDIAVFSWILMIWAELVRTTFVKRKKYKEMDLFWTIFEIFVMAFLLMVILTARIPQYFKPFFTYLTTKFIMSLGLLYFYYRVLVVFLPISSVLGPMLISIKRMVKHDFLTWFRMYLIIMVSGAITMHAVLYPNFPLEAEGIRVALSRAFFAMFLTKIDDLEGAPCSSVYANTTVIGHCYNKDSASVWARKYFNTTNLVSQPGDNTPIAKCPYSSLGGYLIVIQYLLIVKLIMVTLLYALFSSTNSKVQGQSEAIYKYQKYSLIIDFEEKLILPPPLNIISYIIMVFQCIFRSFRYCWRRCCRRLSDCCKKKETVDGASKINIMMTQYSENYSYWGNFVKKLENEEEQLQAEDNRANKQSQMLDSIMSQFLQERKFDGKLVEQISNLEQNVTNCQMALEELRHMIEKINPQLQPALVAEKSFIHVLSRRSPYPETTVTRFPVFDKYVPWEIPYITYDPVVYSCPKDNYPERTQPYVDQDFLQSLIDSKAMSMQNVRESEIVSIMPLWNASTTVVIKGKKRMVDRKTYIKQDGVKIKYQLDTCNLPINPRGRTGLRGRGRLHRWGPNHNVIVVITRWKRKENSEDFLIVDDKRVLEVIAIQNNDSSEYSLPRGGDYGYLTMYSAVCQKFLTFTAEDTATKVNPDMEDTDMIKFFKQFSPSHGSSSPFTSTVIYKGYFDDQFNSDNAWREVEVWNLHFDEEDREKEFNLKNKEKKWKTVSSYNTFLGSQDLILRQAANLHNAYY</sequence>
<feature type="transmembrane region" description="Helical" evidence="13">
    <location>
        <begin position="809"/>
        <end position="832"/>
    </location>
</feature>
<evidence type="ECO:0000256" key="9">
    <source>
        <dbReference type="ARBA" id="ARBA00023065"/>
    </source>
</evidence>
<accession>A0A6J8D3W5</accession>
<dbReference type="PANTHER" id="PTHR13800">
    <property type="entry name" value="TRANSIENT RECEPTOR POTENTIAL CATION CHANNEL, SUBFAMILY M, MEMBER 6"/>
    <property type="match status" value="1"/>
</dbReference>
<evidence type="ECO:0000256" key="10">
    <source>
        <dbReference type="ARBA" id="ARBA00023136"/>
    </source>
</evidence>
<feature type="transmembrane region" description="Helical" evidence="13">
    <location>
        <begin position="1122"/>
        <end position="1139"/>
    </location>
</feature>
<keyword evidence="10 13" id="KW-0472">Membrane</keyword>
<evidence type="ECO:0000256" key="2">
    <source>
        <dbReference type="ARBA" id="ARBA00022448"/>
    </source>
</evidence>
<feature type="transmembrane region" description="Helical" evidence="13">
    <location>
        <begin position="958"/>
        <end position="976"/>
    </location>
</feature>
<dbReference type="InterPro" id="IPR041491">
    <property type="entry name" value="TRPM_SLOG"/>
</dbReference>
<dbReference type="InterPro" id="IPR050927">
    <property type="entry name" value="TRPM"/>
</dbReference>
<evidence type="ECO:0000256" key="13">
    <source>
        <dbReference type="SAM" id="Phobius"/>
    </source>
</evidence>
<evidence type="ECO:0000313" key="17">
    <source>
        <dbReference type="Proteomes" id="UP000507470"/>
    </source>
</evidence>
<comment type="subcellular location">
    <subcellularLocation>
        <location evidence="1">Cell membrane</location>
        <topology evidence="1">Multi-pass membrane protein</topology>
    </subcellularLocation>
</comment>
<evidence type="ECO:0000256" key="4">
    <source>
        <dbReference type="ARBA" id="ARBA00022568"/>
    </source>
</evidence>
<evidence type="ECO:0000259" key="15">
    <source>
        <dbReference type="Pfam" id="PF25508"/>
    </source>
</evidence>
<keyword evidence="11" id="KW-0407">Ion channel</keyword>
<evidence type="ECO:0000259" key="14">
    <source>
        <dbReference type="Pfam" id="PF18139"/>
    </source>
</evidence>
<dbReference type="Gene3D" id="3.90.79.10">
    <property type="entry name" value="Nucleoside Triphosphate Pyrophosphohydrolase"/>
    <property type="match status" value="1"/>
</dbReference>
<keyword evidence="16" id="KW-0378">Hydrolase</keyword>
<dbReference type="Proteomes" id="UP000507470">
    <property type="component" value="Unassembled WGS sequence"/>
</dbReference>
<keyword evidence="9" id="KW-0406">Ion transport</keyword>
<keyword evidence="7" id="KW-0106">Calcium</keyword>
<dbReference type="InterPro" id="IPR015797">
    <property type="entry name" value="NUDIX_hydrolase-like_dom_sf"/>
</dbReference>
<feature type="transmembrane region" description="Helical" evidence="13">
    <location>
        <begin position="1064"/>
        <end position="1086"/>
    </location>
</feature>
<feature type="coiled-coil region" evidence="12">
    <location>
        <begin position="1184"/>
        <end position="1249"/>
    </location>
</feature>
<evidence type="ECO:0000256" key="6">
    <source>
        <dbReference type="ARBA" id="ARBA00022692"/>
    </source>
</evidence>
<evidence type="ECO:0000256" key="1">
    <source>
        <dbReference type="ARBA" id="ARBA00004651"/>
    </source>
</evidence>
<dbReference type="EC" id="3.6.1.13" evidence="16"/>
<dbReference type="GO" id="GO:0005262">
    <property type="term" value="F:calcium channel activity"/>
    <property type="evidence" value="ECO:0007669"/>
    <property type="project" value="UniProtKB-KW"/>
</dbReference>
<proteinExistence type="predicted"/>
<feature type="transmembrane region" description="Helical" evidence="13">
    <location>
        <begin position="722"/>
        <end position="741"/>
    </location>
</feature>
<dbReference type="InterPro" id="IPR057366">
    <property type="entry name" value="TRPM-like"/>
</dbReference>
<dbReference type="Pfam" id="PF18139">
    <property type="entry name" value="LSDAT_euk"/>
    <property type="match status" value="1"/>
</dbReference>